<reference evidence="3" key="1">
    <citation type="submission" date="2022-11" db="EMBL/GenBank/DDBJ databases">
        <authorList>
            <person name="Mo P."/>
        </authorList>
    </citation>
    <scope>NUCLEOTIDE SEQUENCE</scope>
    <source>
        <strain evidence="3">HUAS 11-8</strain>
    </source>
</reference>
<dbReference type="RefSeq" id="WP_268758760.1">
    <property type="nucleotide sequence ID" value="NZ_CP113836.1"/>
</dbReference>
<dbReference type="Proteomes" id="UP001163203">
    <property type="component" value="Chromosome"/>
</dbReference>
<dbReference type="InterPro" id="IPR010872">
    <property type="entry name" value="MDMPI_C-term_domain"/>
</dbReference>
<name>A0ABY7B9L9_9PSEU</name>
<dbReference type="Pfam" id="PF07398">
    <property type="entry name" value="MDMPI_C"/>
    <property type="match status" value="1"/>
</dbReference>
<dbReference type="InterPro" id="IPR024344">
    <property type="entry name" value="MDMPI_metal-binding"/>
</dbReference>
<protein>
    <submittedName>
        <fullName evidence="3">Maleylpyruvate isomerase family mycothiol-dependent enzyme</fullName>
    </submittedName>
</protein>
<accession>A0ABY7B9L9</accession>
<dbReference type="EMBL" id="CP113836">
    <property type="protein sequence ID" value="WAL68667.1"/>
    <property type="molecule type" value="Genomic_DNA"/>
</dbReference>
<organism evidence="3 4">
    <name type="scientific">Amycolatopsis cynarae</name>
    <dbReference type="NCBI Taxonomy" id="2995223"/>
    <lineage>
        <taxon>Bacteria</taxon>
        <taxon>Bacillati</taxon>
        <taxon>Actinomycetota</taxon>
        <taxon>Actinomycetes</taxon>
        <taxon>Pseudonocardiales</taxon>
        <taxon>Pseudonocardiaceae</taxon>
        <taxon>Amycolatopsis</taxon>
    </lineage>
</organism>
<evidence type="ECO:0000313" key="3">
    <source>
        <dbReference type="EMBL" id="WAL68667.1"/>
    </source>
</evidence>
<dbReference type="InterPro" id="IPR034660">
    <property type="entry name" value="DinB/YfiT-like"/>
</dbReference>
<feature type="domain" description="MDMPI C-terminal" evidence="1">
    <location>
        <begin position="173"/>
        <end position="254"/>
    </location>
</feature>
<dbReference type="InterPro" id="IPR017517">
    <property type="entry name" value="Maleyloyr_isom"/>
</dbReference>
<dbReference type="NCBIfam" id="TIGR03083">
    <property type="entry name" value="maleylpyruvate isomerase family mycothiol-dependent enzyme"/>
    <property type="match status" value="1"/>
</dbReference>
<dbReference type="Pfam" id="PF11716">
    <property type="entry name" value="MDMPI_N"/>
    <property type="match status" value="1"/>
</dbReference>
<evidence type="ECO:0000259" key="1">
    <source>
        <dbReference type="Pfam" id="PF07398"/>
    </source>
</evidence>
<dbReference type="GO" id="GO:0016853">
    <property type="term" value="F:isomerase activity"/>
    <property type="evidence" value="ECO:0007669"/>
    <property type="project" value="UniProtKB-KW"/>
</dbReference>
<dbReference type="PANTHER" id="PTHR40758">
    <property type="entry name" value="CONSERVED PROTEIN"/>
    <property type="match status" value="1"/>
</dbReference>
<evidence type="ECO:0000259" key="2">
    <source>
        <dbReference type="Pfam" id="PF11716"/>
    </source>
</evidence>
<dbReference type="PANTHER" id="PTHR40758:SF1">
    <property type="entry name" value="CONSERVED PROTEIN"/>
    <property type="match status" value="1"/>
</dbReference>
<keyword evidence="4" id="KW-1185">Reference proteome</keyword>
<feature type="domain" description="Mycothiol-dependent maleylpyruvate isomerase metal-binding" evidence="2">
    <location>
        <begin position="44"/>
        <end position="159"/>
    </location>
</feature>
<gene>
    <name evidence="3" type="ORF">ORV05_13095</name>
</gene>
<evidence type="ECO:0000313" key="4">
    <source>
        <dbReference type="Proteomes" id="UP001163203"/>
    </source>
</evidence>
<sequence length="265" mass="28284">MTTMVHSSTVTASGLGWCRITPDHAEFRVVAGLYRGAVDYLGVLRRELDAFGAVLDGDLSAPVEHCGGWRLVDLAVHMGAGNLWVVAAVQEGHGDSYDEGAAPRDRAGLKAWYAETADALVQALSVAPSTRAWTFFPPHTVGFWRRRRSQETLIHRWDAEHALGSATPMDAALAADGVAEVFDTMALRMIAKGAATSPEHAVRITATDAGRSWTYGPGEPIAEVSGTAEDLLLMLWGRKPRETGSVTWAGDREAGLGVLAGPLVP</sequence>
<dbReference type="SUPFAM" id="SSF109854">
    <property type="entry name" value="DinB/YfiT-like putative metalloenzymes"/>
    <property type="match status" value="1"/>
</dbReference>
<keyword evidence="3" id="KW-0413">Isomerase</keyword>
<proteinExistence type="predicted"/>